<gene>
    <name evidence="1" type="ORF">A2363_02390</name>
</gene>
<evidence type="ECO:0000313" key="1">
    <source>
        <dbReference type="EMBL" id="OGG35252.1"/>
    </source>
</evidence>
<reference evidence="1 2" key="1">
    <citation type="journal article" date="2016" name="Nat. Commun.">
        <title>Thousands of microbial genomes shed light on interconnected biogeochemical processes in an aquifer system.</title>
        <authorList>
            <person name="Anantharaman K."/>
            <person name="Brown C.T."/>
            <person name="Hug L.A."/>
            <person name="Sharon I."/>
            <person name="Castelle C.J."/>
            <person name="Probst A.J."/>
            <person name="Thomas B.C."/>
            <person name="Singh A."/>
            <person name="Wilkins M.J."/>
            <person name="Karaoz U."/>
            <person name="Brodie E.L."/>
            <person name="Williams K.H."/>
            <person name="Hubbard S.S."/>
            <person name="Banfield J.F."/>
        </authorList>
    </citation>
    <scope>NUCLEOTIDE SEQUENCE [LARGE SCALE GENOMIC DNA]</scope>
</reference>
<name>A0A1F6BER4_9BACT</name>
<comment type="caution">
    <text evidence="1">The sequence shown here is derived from an EMBL/GenBank/DDBJ whole genome shotgun (WGS) entry which is preliminary data.</text>
</comment>
<proteinExistence type="predicted"/>
<sequence>MGSVEAPIHFETIEGGLHESVARVVSFKPDLIIEGATGSRPVLKNLLKAASYGGPYIGLDINMEIIEPGAFTRYGNCAKPESVFPIIQEFSSKAPVLSTWNALPAILSNRIGPEDRKDPEDVLSTKTIVQNLTQLFPYQMHVFYKDFYPMLENFFKLSVASGWQLFLYDEDSEQMVVVMMRK</sequence>
<dbReference type="AlphaFoldDB" id="A0A1F6BER4"/>
<accession>A0A1F6BER4</accession>
<dbReference type="EMBL" id="MFKE01000016">
    <property type="protein sequence ID" value="OGG35252.1"/>
    <property type="molecule type" value="Genomic_DNA"/>
</dbReference>
<evidence type="ECO:0000313" key="2">
    <source>
        <dbReference type="Proteomes" id="UP000176186"/>
    </source>
</evidence>
<protein>
    <submittedName>
        <fullName evidence="1">Uncharacterized protein</fullName>
    </submittedName>
</protein>
<dbReference type="Proteomes" id="UP000176186">
    <property type="component" value="Unassembled WGS sequence"/>
</dbReference>
<organism evidence="1 2">
    <name type="scientific">Candidatus Gottesmanbacteria bacterium RIFOXYB1_FULL_47_11</name>
    <dbReference type="NCBI Taxonomy" id="1798401"/>
    <lineage>
        <taxon>Bacteria</taxon>
        <taxon>Candidatus Gottesmaniibacteriota</taxon>
    </lineage>
</organism>